<dbReference type="PANTHER" id="PTHR34573">
    <property type="entry name" value="VKC DOMAIN-CONTAINING PROTEIN"/>
    <property type="match status" value="1"/>
</dbReference>
<keyword evidence="3 11" id="KW-0812">Transmembrane</keyword>
<feature type="transmembrane region" description="Helical" evidence="11">
    <location>
        <begin position="286"/>
        <end position="308"/>
    </location>
</feature>
<dbReference type="Pfam" id="PF07884">
    <property type="entry name" value="VKOR"/>
    <property type="match status" value="1"/>
</dbReference>
<evidence type="ECO:0000256" key="9">
    <source>
        <dbReference type="ARBA" id="ARBA00023284"/>
    </source>
</evidence>
<dbReference type="InterPro" id="IPR044698">
    <property type="entry name" value="VKOR/LTO1"/>
</dbReference>
<dbReference type="InterPro" id="IPR038354">
    <property type="entry name" value="VKOR_sf"/>
</dbReference>
<keyword evidence="8" id="KW-1015">Disulfide bond</keyword>
<sequence length="457" mass="48873">MRRLLPLVSCLVTVVIGIVGVEAFSSSRALLTSRPWQTGNVATFALRSASSLRRSPLSRKTSFPPNRRKNTQLKEAAEETNQIPRTKEEASSTSVTQSTCWNPPSRKQMATVSFLGMIETVYLTYDKLHSSTAASGSGSTSLVNSICSATGSSCNDVLNGPYSSISIFDTDIPLSLLGAGAYTTVFVLSVFPLLYSDKQVTAALDGKNRVALLGMTTLMATFSVYLVSLLLGVLQTSCLFCFVSAGLSVTLAGMSWFGGMLPSLDDNGVLYDDVTREAIVQLRKSGLIVGASSLGVATLVALGLFLTVDDDGLSPAPSIANSGATSSSSIGSGTLLASTDSRQYDKKVPPPITTTSSPMALSLATDLSSLNSKMYGAFWCSHCYDQKQALGYQAMQSIPYVECDREGYKNQRELCRERDVPGYPTWEIGGELFPGERSLDELREIVDDVMSKREGGA</sequence>
<feature type="region of interest" description="Disordered" evidence="10">
    <location>
        <begin position="53"/>
        <end position="103"/>
    </location>
</feature>
<keyword evidence="4" id="KW-0874">Quinone</keyword>
<dbReference type="InterPro" id="IPR012932">
    <property type="entry name" value="VKOR"/>
</dbReference>
<evidence type="ECO:0000256" key="4">
    <source>
        <dbReference type="ARBA" id="ARBA00022719"/>
    </source>
</evidence>
<evidence type="ECO:0000256" key="5">
    <source>
        <dbReference type="ARBA" id="ARBA00022989"/>
    </source>
</evidence>
<comment type="caution">
    <text evidence="13">The sequence shown here is derived from an EMBL/GenBank/DDBJ whole genome shotgun (WGS) entry which is preliminary data.</text>
</comment>
<dbReference type="Proteomes" id="UP001516023">
    <property type="component" value="Unassembled WGS sequence"/>
</dbReference>
<protein>
    <recommendedName>
        <fullName evidence="12">Vitamin K epoxide reductase domain-containing protein</fullName>
    </recommendedName>
</protein>
<dbReference type="SMART" id="SM00756">
    <property type="entry name" value="VKc"/>
    <property type="match status" value="1"/>
</dbReference>
<evidence type="ECO:0000256" key="11">
    <source>
        <dbReference type="SAM" id="Phobius"/>
    </source>
</evidence>
<name>A0ABD3NKA5_9STRA</name>
<organism evidence="13 14">
    <name type="scientific">Cyclotella cryptica</name>
    <dbReference type="NCBI Taxonomy" id="29204"/>
    <lineage>
        <taxon>Eukaryota</taxon>
        <taxon>Sar</taxon>
        <taxon>Stramenopiles</taxon>
        <taxon>Ochrophyta</taxon>
        <taxon>Bacillariophyta</taxon>
        <taxon>Coscinodiscophyceae</taxon>
        <taxon>Thalassiosirophycidae</taxon>
        <taxon>Stephanodiscales</taxon>
        <taxon>Stephanodiscaceae</taxon>
        <taxon>Cyclotella</taxon>
    </lineage>
</organism>
<feature type="transmembrane region" description="Helical" evidence="11">
    <location>
        <begin position="208"/>
        <end position="227"/>
    </location>
</feature>
<dbReference type="AlphaFoldDB" id="A0ABD3NKA5"/>
<evidence type="ECO:0000313" key="13">
    <source>
        <dbReference type="EMBL" id="KAL3776329.1"/>
    </source>
</evidence>
<feature type="transmembrane region" description="Helical" evidence="11">
    <location>
        <begin position="174"/>
        <end position="196"/>
    </location>
</feature>
<feature type="compositionally biased region" description="Polar residues" evidence="10">
    <location>
        <begin position="91"/>
        <end position="102"/>
    </location>
</feature>
<dbReference type="Gene3D" id="3.40.30.10">
    <property type="entry name" value="Glutaredoxin"/>
    <property type="match status" value="1"/>
</dbReference>
<keyword evidence="6" id="KW-0560">Oxidoreductase</keyword>
<comment type="subcellular location">
    <subcellularLocation>
        <location evidence="1">Membrane</location>
        <topology evidence="1">Multi-pass membrane protein</topology>
    </subcellularLocation>
</comment>
<evidence type="ECO:0000256" key="10">
    <source>
        <dbReference type="SAM" id="MobiDB-lite"/>
    </source>
</evidence>
<dbReference type="EMBL" id="JABMIG020000497">
    <property type="protein sequence ID" value="KAL3776329.1"/>
    <property type="molecule type" value="Genomic_DNA"/>
</dbReference>
<comment type="similarity">
    <text evidence="2">Belongs to the VKOR family.</text>
</comment>
<evidence type="ECO:0000313" key="14">
    <source>
        <dbReference type="Proteomes" id="UP001516023"/>
    </source>
</evidence>
<evidence type="ECO:0000259" key="12">
    <source>
        <dbReference type="SMART" id="SM00756"/>
    </source>
</evidence>
<evidence type="ECO:0000256" key="2">
    <source>
        <dbReference type="ARBA" id="ARBA00006214"/>
    </source>
</evidence>
<keyword evidence="14" id="KW-1185">Reference proteome</keyword>
<dbReference type="PANTHER" id="PTHR34573:SF1">
    <property type="entry name" value="VITAMIN K EPOXIDE REDUCTASE DOMAIN-CONTAINING PROTEIN"/>
    <property type="match status" value="1"/>
</dbReference>
<dbReference type="Gene3D" id="1.20.1440.130">
    <property type="entry name" value="VKOR domain"/>
    <property type="match status" value="1"/>
</dbReference>
<evidence type="ECO:0000256" key="3">
    <source>
        <dbReference type="ARBA" id="ARBA00022692"/>
    </source>
</evidence>
<evidence type="ECO:0000256" key="6">
    <source>
        <dbReference type="ARBA" id="ARBA00023002"/>
    </source>
</evidence>
<accession>A0ABD3NKA5</accession>
<reference evidence="13 14" key="1">
    <citation type="journal article" date="2020" name="G3 (Bethesda)">
        <title>Improved Reference Genome for Cyclotella cryptica CCMP332, a Model for Cell Wall Morphogenesis, Salinity Adaptation, and Lipid Production in Diatoms (Bacillariophyta).</title>
        <authorList>
            <person name="Roberts W.R."/>
            <person name="Downey K.M."/>
            <person name="Ruck E.C."/>
            <person name="Traller J.C."/>
            <person name="Alverson A.J."/>
        </authorList>
    </citation>
    <scope>NUCLEOTIDE SEQUENCE [LARGE SCALE GENOMIC DNA]</scope>
    <source>
        <strain evidence="13 14">CCMP332</strain>
    </source>
</reference>
<evidence type="ECO:0000256" key="8">
    <source>
        <dbReference type="ARBA" id="ARBA00023157"/>
    </source>
</evidence>
<dbReference type="GO" id="GO:0016491">
    <property type="term" value="F:oxidoreductase activity"/>
    <property type="evidence" value="ECO:0007669"/>
    <property type="project" value="UniProtKB-KW"/>
</dbReference>
<keyword evidence="5 11" id="KW-1133">Transmembrane helix</keyword>
<dbReference type="SUPFAM" id="SSF52833">
    <property type="entry name" value="Thioredoxin-like"/>
    <property type="match status" value="1"/>
</dbReference>
<evidence type="ECO:0000256" key="7">
    <source>
        <dbReference type="ARBA" id="ARBA00023136"/>
    </source>
</evidence>
<dbReference type="GO" id="GO:0016020">
    <property type="term" value="C:membrane"/>
    <property type="evidence" value="ECO:0007669"/>
    <property type="project" value="UniProtKB-SubCell"/>
</dbReference>
<dbReference type="InterPro" id="IPR036249">
    <property type="entry name" value="Thioredoxin-like_sf"/>
</dbReference>
<gene>
    <name evidence="13" type="ORF">HJC23_007490</name>
</gene>
<keyword evidence="7 11" id="KW-0472">Membrane</keyword>
<dbReference type="CDD" id="cd12916">
    <property type="entry name" value="VKOR_1"/>
    <property type="match status" value="1"/>
</dbReference>
<proteinExistence type="inferred from homology"/>
<evidence type="ECO:0000256" key="1">
    <source>
        <dbReference type="ARBA" id="ARBA00004141"/>
    </source>
</evidence>
<dbReference type="GO" id="GO:0048038">
    <property type="term" value="F:quinone binding"/>
    <property type="evidence" value="ECO:0007669"/>
    <property type="project" value="UniProtKB-KW"/>
</dbReference>
<keyword evidence="9" id="KW-0676">Redox-active center</keyword>
<feature type="domain" description="Vitamin K epoxide reductase" evidence="12">
    <location>
        <begin position="102"/>
        <end position="259"/>
    </location>
</feature>
<feature type="transmembrane region" description="Helical" evidence="11">
    <location>
        <begin position="233"/>
        <end position="257"/>
    </location>
</feature>